<feature type="region of interest" description="Disordered" evidence="1">
    <location>
        <begin position="75"/>
        <end position="173"/>
    </location>
</feature>
<reference evidence="3" key="1">
    <citation type="submission" date="2018-05" db="EMBL/GenBank/DDBJ databases">
        <authorList>
            <person name="Lanie J.A."/>
            <person name="Ng W.-L."/>
            <person name="Kazmierczak K.M."/>
            <person name="Andrzejewski T.M."/>
            <person name="Davidsen T.M."/>
            <person name="Wayne K.J."/>
            <person name="Tettelin H."/>
            <person name="Glass J.I."/>
            <person name="Rusch D."/>
            <person name="Podicherti R."/>
            <person name="Tsui H.-C.T."/>
            <person name="Winkler M.E."/>
        </authorList>
    </citation>
    <scope>NUCLEOTIDE SEQUENCE</scope>
</reference>
<evidence type="ECO:0000313" key="3">
    <source>
        <dbReference type="EMBL" id="SVE41301.1"/>
    </source>
</evidence>
<feature type="compositionally biased region" description="Basic and acidic residues" evidence="1">
    <location>
        <begin position="89"/>
        <end position="103"/>
    </location>
</feature>
<name>A0A383DAF3_9ZZZZ</name>
<dbReference type="EMBL" id="UINC01215562">
    <property type="protein sequence ID" value="SVE41301.1"/>
    <property type="molecule type" value="Genomic_DNA"/>
</dbReference>
<feature type="domain" description="Zinc-ribbon" evidence="2">
    <location>
        <begin position="174"/>
        <end position="194"/>
    </location>
</feature>
<feature type="compositionally biased region" description="Basic residues" evidence="1">
    <location>
        <begin position="145"/>
        <end position="168"/>
    </location>
</feature>
<sequence length="195" mass="21896">MHTMEDDVKKLVILGAGDKYRLADIKERLDMGKDLYISDKEFLENLSVAHLGRSLSRITKSQLVIDETVAEPVLDTHEPEPEVVSEPESVIHKPEPQPPEAKKTLAKKSRKQELEDYEKEYLNRAQRQPDTGGFTITEDGEVGKRVARKTKPRKKATTKTAKPRKKAKSKTDSCVKCGAKISTDDVFCTNCGSKK</sequence>
<dbReference type="Pfam" id="PF13240">
    <property type="entry name" value="Zn_Ribbon_1"/>
    <property type="match status" value="1"/>
</dbReference>
<accession>A0A383DAF3</accession>
<feature type="compositionally biased region" description="Basic and acidic residues" evidence="1">
    <location>
        <begin position="111"/>
        <end position="122"/>
    </location>
</feature>
<dbReference type="AlphaFoldDB" id="A0A383DAF3"/>
<evidence type="ECO:0000256" key="1">
    <source>
        <dbReference type="SAM" id="MobiDB-lite"/>
    </source>
</evidence>
<evidence type="ECO:0000259" key="2">
    <source>
        <dbReference type="Pfam" id="PF13240"/>
    </source>
</evidence>
<proteinExistence type="predicted"/>
<gene>
    <name evidence="3" type="ORF">METZ01_LOCUS494155</name>
</gene>
<protein>
    <recommendedName>
        <fullName evidence="2">Zinc-ribbon domain-containing protein</fullName>
    </recommendedName>
</protein>
<organism evidence="3">
    <name type="scientific">marine metagenome</name>
    <dbReference type="NCBI Taxonomy" id="408172"/>
    <lineage>
        <taxon>unclassified sequences</taxon>
        <taxon>metagenomes</taxon>
        <taxon>ecological metagenomes</taxon>
    </lineage>
</organism>
<feature type="non-terminal residue" evidence="3">
    <location>
        <position position="195"/>
    </location>
</feature>
<dbReference type="InterPro" id="IPR026870">
    <property type="entry name" value="Zinc_ribbon_dom"/>
</dbReference>